<evidence type="ECO:0000313" key="3">
    <source>
        <dbReference type="EMBL" id="RNL61137.1"/>
    </source>
</evidence>
<keyword evidence="2" id="KW-1133">Transmembrane helix</keyword>
<accession>A0A3N0CCF8</accession>
<keyword evidence="2" id="KW-0472">Membrane</keyword>
<sequence>MADVTAASFRHTLRVLCAALISAQVIVLLAVSMTLDSTRFDEPPLWALGVVLAVGAVAAVLIGPVGYKLPALEPALSAEESARTVIGAVQSSTLLRFTLAEAVALVGIALAFVVDAGGGVVCLVGVAIAITLDVLHVWPSDRTLARMREALERGGAQSRLDEVMDTPPTSGTPTG</sequence>
<dbReference type="EMBL" id="RJSE01000008">
    <property type="protein sequence ID" value="RNL61137.1"/>
    <property type="molecule type" value="Genomic_DNA"/>
</dbReference>
<keyword evidence="4" id="KW-1185">Reference proteome</keyword>
<proteinExistence type="predicted"/>
<evidence type="ECO:0000256" key="1">
    <source>
        <dbReference type="SAM" id="MobiDB-lite"/>
    </source>
</evidence>
<comment type="caution">
    <text evidence="3">The sequence shown here is derived from an EMBL/GenBank/DDBJ whole genome shotgun (WGS) entry which is preliminary data.</text>
</comment>
<feature type="region of interest" description="Disordered" evidence="1">
    <location>
        <begin position="155"/>
        <end position="175"/>
    </location>
</feature>
<gene>
    <name evidence="3" type="ORF">EFK50_17345</name>
</gene>
<keyword evidence="2" id="KW-0812">Transmembrane</keyword>
<feature type="transmembrane region" description="Helical" evidence="2">
    <location>
        <begin position="93"/>
        <end position="112"/>
    </location>
</feature>
<name>A0A3N0CCF8_9ACTN</name>
<feature type="transmembrane region" description="Helical" evidence="2">
    <location>
        <begin position="12"/>
        <end position="33"/>
    </location>
</feature>
<feature type="transmembrane region" description="Helical" evidence="2">
    <location>
        <begin position="45"/>
        <end position="67"/>
    </location>
</feature>
<evidence type="ECO:0000313" key="4">
    <source>
        <dbReference type="Proteomes" id="UP000267128"/>
    </source>
</evidence>
<dbReference type="AlphaFoldDB" id="A0A3N0CCF8"/>
<organism evidence="3 4">
    <name type="scientific">Nocardioides marmoriginsengisoli</name>
    <dbReference type="NCBI Taxonomy" id="661483"/>
    <lineage>
        <taxon>Bacteria</taxon>
        <taxon>Bacillati</taxon>
        <taxon>Actinomycetota</taxon>
        <taxon>Actinomycetes</taxon>
        <taxon>Propionibacteriales</taxon>
        <taxon>Nocardioidaceae</taxon>
        <taxon>Nocardioides</taxon>
    </lineage>
</organism>
<dbReference type="OrthoDB" id="3827210at2"/>
<evidence type="ECO:0000256" key="2">
    <source>
        <dbReference type="SAM" id="Phobius"/>
    </source>
</evidence>
<protein>
    <submittedName>
        <fullName evidence="3">Uncharacterized protein</fullName>
    </submittedName>
</protein>
<dbReference type="RefSeq" id="WP_123228853.1">
    <property type="nucleotide sequence ID" value="NZ_RJSE01000008.1"/>
</dbReference>
<reference evidence="3 4" key="1">
    <citation type="submission" date="2018-11" db="EMBL/GenBank/DDBJ databases">
        <authorList>
            <person name="Li F."/>
        </authorList>
    </citation>
    <scope>NUCLEOTIDE SEQUENCE [LARGE SCALE GENOMIC DNA]</scope>
    <source>
        <strain evidence="3 4">Gsoil 097</strain>
    </source>
</reference>
<feature type="transmembrane region" description="Helical" evidence="2">
    <location>
        <begin position="118"/>
        <end position="138"/>
    </location>
</feature>
<dbReference type="Proteomes" id="UP000267128">
    <property type="component" value="Unassembled WGS sequence"/>
</dbReference>